<reference evidence="14 15" key="1">
    <citation type="submission" date="2019-02" db="EMBL/GenBank/DDBJ databases">
        <title>Paenibacillus sp. nov., isolated from surface-sterilized tissue of Thalictrum simplex L.</title>
        <authorList>
            <person name="Tuo L."/>
        </authorList>
    </citation>
    <scope>NUCLEOTIDE SEQUENCE [LARGE SCALE GENOMIC DNA]</scope>
    <source>
        <strain evidence="14 15">N2SHLJ1</strain>
    </source>
</reference>
<keyword evidence="9 12" id="KW-1133">Transmembrane helix</keyword>
<comment type="subcellular location">
    <subcellularLocation>
        <location evidence="1">Cell membrane</location>
        <topology evidence="1">Multi-pass membrane protein</topology>
    </subcellularLocation>
</comment>
<evidence type="ECO:0000256" key="6">
    <source>
        <dbReference type="ARBA" id="ARBA00022741"/>
    </source>
</evidence>
<keyword evidence="11 12" id="KW-0472">Membrane</keyword>
<keyword evidence="7 14" id="KW-0418">Kinase</keyword>
<evidence type="ECO:0000256" key="11">
    <source>
        <dbReference type="ARBA" id="ARBA00023136"/>
    </source>
</evidence>
<dbReference type="InterPro" id="IPR003594">
    <property type="entry name" value="HATPase_dom"/>
</dbReference>
<dbReference type="Gene3D" id="3.30.565.10">
    <property type="entry name" value="Histidine kinase-like ATPase, C-terminal domain"/>
    <property type="match status" value="1"/>
</dbReference>
<feature type="transmembrane region" description="Helical" evidence="12">
    <location>
        <begin position="23"/>
        <end position="47"/>
    </location>
</feature>
<dbReference type="CDD" id="cd12912">
    <property type="entry name" value="PDC2_MCP_like"/>
    <property type="match status" value="1"/>
</dbReference>
<keyword evidence="10" id="KW-0902">Two-component regulatory system</keyword>
<dbReference type="SMART" id="SM00387">
    <property type="entry name" value="HATPase_c"/>
    <property type="match status" value="1"/>
</dbReference>
<dbReference type="OrthoDB" id="9776552at2"/>
<protein>
    <submittedName>
        <fullName evidence="14">Sensor histidine kinase</fullName>
    </submittedName>
</protein>
<dbReference type="Pfam" id="PF02743">
    <property type="entry name" value="dCache_1"/>
    <property type="match status" value="1"/>
</dbReference>
<dbReference type="PANTHER" id="PTHR34220">
    <property type="entry name" value="SENSOR HISTIDINE KINASE YPDA"/>
    <property type="match status" value="1"/>
</dbReference>
<dbReference type="PROSITE" id="PS50885">
    <property type="entry name" value="HAMP"/>
    <property type="match status" value="1"/>
</dbReference>
<dbReference type="Gene3D" id="6.10.340.10">
    <property type="match status" value="1"/>
</dbReference>
<dbReference type="GO" id="GO:0005524">
    <property type="term" value="F:ATP binding"/>
    <property type="evidence" value="ECO:0007669"/>
    <property type="project" value="UniProtKB-KW"/>
</dbReference>
<dbReference type="InterPro" id="IPR003660">
    <property type="entry name" value="HAMP_dom"/>
</dbReference>
<evidence type="ECO:0000256" key="10">
    <source>
        <dbReference type="ARBA" id="ARBA00023012"/>
    </source>
</evidence>
<dbReference type="SMART" id="SM00304">
    <property type="entry name" value="HAMP"/>
    <property type="match status" value="1"/>
</dbReference>
<dbReference type="CDD" id="cd06225">
    <property type="entry name" value="HAMP"/>
    <property type="match status" value="1"/>
</dbReference>
<dbReference type="InterPro" id="IPR036890">
    <property type="entry name" value="HATPase_C_sf"/>
</dbReference>
<dbReference type="InterPro" id="IPR010559">
    <property type="entry name" value="Sig_transdc_His_kin_internal"/>
</dbReference>
<dbReference type="PANTHER" id="PTHR34220:SF11">
    <property type="entry name" value="SENSOR PROTEIN KINASE HPTS"/>
    <property type="match status" value="1"/>
</dbReference>
<dbReference type="InterPro" id="IPR050640">
    <property type="entry name" value="Bact_2-comp_sensor_kinase"/>
</dbReference>
<evidence type="ECO:0000256" key="1">
    <source>
        <dbReference type="ARBA" id="ARBA00004651"/>
    </source>
</evidence>
<evidence type="ECO:0000259" key="13">
    <source>
        <dbReference type="PROSITE" id="PS50885"/>
    </source>
</evidence>
<dbReference type="Proteomes" id="UP000293142">
    <property type="component" value="Unassembled WGS sequence"/>
</dbReference>
<dbReference type="InterPro" id="IPR033479">
    <property type="entry name" value="dCache_1"/>
</dbReference>
<evidence type="ECO:0000256" key="9">
    <source>
        <dbReference type="ARBA" id="ARBA00022989"/>
    </source>
</evidence>
<evidence type="ECO:0000256" key="2">
    <source>
        <dbReference type="ARBA" id="ARBA00022475"/>
    </source>
</evidence>
<dbReference type="RefSeq" id="WP_131012273.1">
    <property type="nucleotide sequence ID" value="NZ_SIRE01000004.1"/>
</dbReference>
<keyword evidence="3" id="KW-0597">Phosphoprotein</keyword>
<keyword evidence="8" id="KW-0067">ATP-binding</keyword>
<evidence type="ECO:0000256" key="7">
    <source>
        <dbReference type="ARBA" id="ARBA00022777"/>
    </source>
</evidence>
<dbReference type="SUPFAM" id="SSF55874">
    <property type="entry name" value="ATPase domain of HSP90 chaperone/DNA topoisomerase II/histidine kinase"/>
    <property type="match status" value="1"/>
</dbReference>
<keyword evidence="4" id="KW-0808">Transferase</keyword>
<keyword evidence="5 12" id="KW-0812">Transmembrane</keyword>
<name>A0A4V6MSI7_9BACL</name>
<gene>
    <name evidence="14" type="ORF">EYB31_05445</name>
</gene>
<keyword evidence="2" id="KW-1003">Cell membrane</keyword>
<dbReference type="SUPFAM" id="SSF158472">
    <property type="entry name" value="HAMP domain-like"/>
    <property type="match status" value="1"/>
</dbReference>
<evidence type="ECO:0000256" key="5">
    <source>
        <dbReference type="ARBA" id="ARBA00022692"/>
    </source>
</evidence>
<evidence type="ECO:0000313" key="14">
    <source>
        <dbReference type="EMBL" id="TBL80672.1"/>
    </source>
</evidence>
<dbReference type="EMBL" id="SIRE01000004">
    <property type="protein sequence ID" value="TBL80672.1"/>
    <property type="molecule type" value="Genomic_DNA"/>
</dbReference>
<evidence type="ECO:0000256" key="12">
    <source>
        <dbReference type="SAM" id="Phobius"/>
    </source>
</evidence>
<feature type="transmembrane region" description="Helical" evidence="12">
    <location>
        <begin position="306"/>
        <end position="330"/>
    </location>
</feature>
<evidence type="ECO:0000256" key="4">
    <source>
        <dbReference type="ARBA" id="ARBA00022679"/>
    </source>
</evidence>
<feature type="domain" description="HAMP" evidence="13">
    <location>
        <begin position="327"/>
        <end position="379"/>
    </location>
</feature>
<dbReference type="Pfam" id="PF06580">
    <property type="entry name" value="His_kinase"/>
    <property type="match status" value="1"/>
</dbReference>
<dbReference type="CDD" id="cd18773">
    <property type="entry name" value="PDC1_HK_sensor"/>
    <property type="match status" value="1"/>
</dbReference>
<evidence type="ECO:0000313" key="15">
    <source>
        <dbReference type="Proteomes" id="UP000293142"/>
    </source>
</evidence>
<dbReference type="Pfam" id="PF00672">
    <property type="entry name" value="HAMP"/>
    <property type="match status" value="1"/>
</dbReference>
<proteinExistence type="predicted"/>
<sequence>MKAVSRPILRKLFRLLLLNDQSLAIKLFVFSALFIMIPMLVVGAISYQRSANVMEKEAQQYSLQIIEQVKAHIEYYVNDLEILMLKMVNHPDMIRFLHMQTQEEVQQSGIRAEIQQMLQNASYSRSDITAITITLDNIQTVDTIGVNGIEPVSELSDEYWYKSVPVNGDPILISRFVKYADRPEPVLSIVRRLVSPFTLEPIGMLILDVNYKRFQELAEKVTVGEDGSMIILDREGHYVYHPDLNMLGEMADFDQLDTLVHQQSGSLLTDQKDFVSYSHSFFLGWTLLTTRPYSDLMGGISYIGKTIFWTTAVALLTAYVLGAVFASGLIRRIRNLHSLMKRVQMGEFSSRLAVESQDEIGMLTHGFNEMVVRLKELLDEVYFSRLKETELSLNQKEIELKMLQSQINPHFLYNSLETIRGMALERDMDHIADMAFSLAKLLRFNIKETSKTVPLQSEISVCELYMRIQKYRFEEKVEYEIDIPDWALTQPIVRFSLQPIVENCVIHGIEPSADKTVIHITASREADDVFVVRISDTGPGIETERLEEIRREMSRKEARAASERIGVLNVHRRIQYLCGEQYGIRLHSIPGTGTTVDIRLPLQPA</sequence>
<organism evidence="14 15">
    <name type="scientific">Paenibacillus thalictri</name>
    <dbReference type="NCBI Taxonomy" id="2527873"/>
    <lineage>
        <taxon>Bacteria</taxon>
        <taxon>Bacillati</taxon>
        <taxon>Bacillota</taxon>
        <taxon>Bacilli</taxon>
        <taxon>Bacillales</taxon>
        <taxon>Paenibacillaceae</taxon>
        <taxon>Paenibacillus</taxon>
    </lineage>
</organism>
<comment type="caution">
    <text evidence="14">The sequence shown here is derived from an EMBL/GenBank/DDBJ whole genome shotgun (WGS) entry which is preliminary data.</text>
</comment>
<dbReference type="GO" id="GO:0000155">
    <property type="term" value="F:phosphorelay sensor kinase activity"/>
    <property type="evidence" value="ECO:0007669"/>
    <property type="project" value="InterPro"/>
</dbReference>
<dbReference type="AlphaFoldDB" id="A0A4V6MSI7"/>
<dbReference type="GO" id="GO:0005886">
    <property type="term" value="C:plasma membrane"/>
    <property type="evidence" value="ECO:0007669"/>
    <property type="project" value="UniProtKB-SubCell"/>
</dbReference>
<evidence type="ECO:0000256" key="8">
    <source>
        <dbReference type="ARBA" id="ARBA00022840"/>
    </source>
</evidence>
<dbReference type="Pfam" id="PF02518">
    <property type="entry name" value="HATPase_c"/>
    <property type="match status" value="1"/>
</dbReference>
<evidence type="ECO:0000256" key="3">
    <source>
        <dbReference type="ARBA" id="ARBA00022553"/>
    </source>
</evidence>
<keyword evidence="6" id="KW-0547">Nucleotide-binding</keyword>
<accession>A0A4V6MSI7</accession>
<dbReference type="Gene3D" id="3.30.450.20">
    <property type="entry name" value="PAS domain"/>
    <property type="match status" value="1"/>
</dbReference>
<keyword evidence="15" id="KW-1185">Reference proteome</keyword>